<reference evidence="2 3" key="1">
    <citation type="submission" date="2018-11" db="EMBL/GenBank/DDBJ databases">
        <authorList>
            <person name="Da X."/>
        </authorList>
    </citation>
    <scope>NUCLEOTIDE SEQUENCE [LARGE SCALE GENOMIC DNA]</scope>
    <source>
        <strain evidence="2 3">S14-144</strain>
    </source>
</reference>
<keyword evidence="1" id="KW-1133">Transmembrane helix</keyword>
<sequence length="181" mass="18343">MSTRNTVTRSMHDLGLAGWFGGSLMGAIGLNGAANVVKDKSDRTVVASAGWARWAPVNAVAIGIHAVGGIGLILANRGRVASQKGVAANTVIKSALTLAAIASTIYSGMQGKIVADAGAVSAEGGVIPVDETPKGVAAAQQQLRVAQWVTPAATAGLIILASQQGEQQRPVQVLKGSLQRN</sequence>
<dbReference type="AlphaFoldDB" id="A0A3G8ZPN5"/>
<organism evidence="2 3">
    <name type="scientific">Nakamurella antarctica</name>
    <dbReference type="NCBI Taxonomy" id="1902245"/>
    <lineage>
        <taxon>Bacteria</taxon>
        <taxon>Bacillati</taxon>
        <taxon>Actinomycetota</taxon>
        <taxon>Actinomycetes</taxon>
        <taxon>Nakamurellales</taxon>
        <taxon>Nakamurellaceae</taxon>
        <taxon>Nakamurella</taxon>
    </lineage>
</organism>
<keyword evidence="3" id="KW-1185">Reference proteome</keyword>
<feature type="transmembrane region" description="Helical" evidence="1">
    <location>
        <begin position="54"/>
        <end position="75"/>
    </location>
</feature>
<protein>
    <submittedName>
        <fullName evidence="2">Uncharacterized protein</fullName>
    </submittedName>
</protein>
<keyword evidence="1" id="KW-0472">Membrane</keyword>
<proteinExistence type="predicted"/>
<name>A0A3G8ZPN5_9ACTN</name>
<dbReference type="OrthoDB" id="5181921at2"/>
<dbReference type="KEGG" id="nak:EH165_14880"/>
<evidence type="ECO:0000313" key="2">
    <source>
        <dbReference type="EMBL" id="AZI59233.1"/>
    </source>
</evidence>
<gene>
    <name evidence="2" type="ORF">EH165_14880</name>
</gene>
<evidence type="ECO:0000256" key="1">
    <source>
        <dbReference type="SAM" id="Phobius"/>
    </source>
</evidence>
<dbReference type="Proteomes" id="UP000268084">
    <property type="component" value="Chromosome"/>
</dbReference>
<keyword evidence="1" id="KW-0812">Transmembrane</keyword>
<dbReference type="EMBL" id="CP034170">
    <property type="protein sequence ID" value="AZI59233.1"/>
    <property type="molecule type" value="Genomic_DNA"/>
</dbReference>
<feature type="transmembrane region" description="Helical" evidence="1">
    <location>
        <begin position="12"/>
        <end position="34"/>
    </location>
</feature>
<reference evidence="2 3" key="2">
    <citation type="submission" date="2018-12" db="EMBL/GenBank/DDBJ databases">
        <title>Nakamurella antarcticus sp. nov., isolated from Antarctica South Shetland Islands soil.</title>
        <authorList>
            <person name="Peng F."/>
        </authorList>
    </citation>
    <scope>NUCLEOTIDE SEQUENCE [LARGE SCALE GENOMIC DNA]</scope>
    <source>
        <strain evidence="2 3">S14-144</strain>
    </source>
</reference>
<dbReference type="RefSeq" id="WP_124800137.1">
    <property type="nucleotide sequence ID" value="NZ_CP034170.1"/>
</dbReference>
<evidence type="ECO:0000313" key="3">
    <source>
        <dbReference type="Proteomes" id="UP000268084"/>
    </source>
</evidence>
<accession>A0A3G8ZPN5</accession>